<feature type="signal peptide" evidence="1">
    <location>
        <begin position="1"/>
        <end position="20"/>
    </location>
</feature>
<feature type="chain" id="PRO_5022219394" description="DKNYY family protein" evidence="1">
    <location>
        <begin position="21"/>
        <end position="195"/>
    </location>
</feature>
<dbReference type="RefSeq" id="WP_145718875.1">
    <property type="nucleotide sequence ID" value="NZ_BAAAFY010000006.1"/>
</dbReference>
<evidence type="ECO:0000313" key="3">
    <source>
        <dbReference type="Proteomes" id="UP000316778"/>
    </source>
</evidence>
<evidence type="ECO:0000256" key="1">
    <source>
        <dbReference type="SAM" id="SignalP"/>
    </source>
</evidence>
<dbReference type="AlphaFoldDB" id="A0A562SND4"/>
<dbReference type="OrthoDB" id="946740at2"/>
<gene>
    <name evidence="2" type="ORF">LX66_5209</name>
</gene>
<organism evidence="2 3">
    <name type="scientific">Chitinophaga japonensis</name>
    <name type="common">Flexibacter japonensis</name>
    <dbReference type="NCBI Taxonomy" id="104662"/>
    <lineage>
        <taxon>Bacteria</taxon>
        <taxon>Pseudomonadati</taxon>
        <taxon>Bacteroidota</taxon>
        <taxon>Chitinophagia</taxon>
        <taxon>Chitinophagales</taxon>
        <taxon>Chitinophagaceae</taxon>
        <taxon>Chitinophaga</taxon>
    </lineage>
</organism>
<dbReference type="EMBL" id="VLLG01000006">
    <property type="protein sequence ID" value="TWI82633.1"/>
    <property type="molecule type" value="Genomic_DNA"/>
</dbReference>
<protein>
    <recommendedName>
        <fullName evidence="4">DKNYY family protein</fullName>
    </recommendedName>
</protein>
<dbReference type="Proteomes" id="UP000316778">
    <property type="component" value="Unassembled WGS sequence"/>
</dbReference>
<keyword evidence="3" id="KW-1185">Reference proteome</keyword>
<name>A0A562SND4_CHIJA</name>
<proteinExistence type="predicted"/>
<sequence>MKKIFMSLALIGLFGMYANAQRNQSGIYLNYTDFNNNRLSYASNTASEKNNIRFHEFSGKDFITVNHMGEKKKLFKNEIYAYQRNNGQVVRTWNRIPYTLSEQGNIWIYYRDVNVSRGKGIQIERKYFYSTTGDGEIMPLTINNLKHSFPDKYLFQNFLDAQFRSDTELSLYDGFAKKFKVNRLLETTVAPVAKN</sequence>
<reference evidence="2 3" key="1">
    <citation type="journal article" date="2013" name="Stand. Genomic Sci.">
        <title>Genomic Encyclopedia of Type Strains, Phase I: The one thousand microbial genomes (KMG-I) project.</title>
        <authorList>
            <person name="Kyrpides N.C."/>
            <person name="Woyke T."/>
            <person name="Eisen J.A."/>
            <person name="Garrity G."/>
            <person name="Lilburn T.G."/>
            <person name="Beck B.J."/>
            <person name="Whitman W.B."/>
            <person name="Hugenholtz P."/>
            <person name="Klenk H.P."/>
        </authorList>
    </citation>
    <scope>NUCLEOTIDE SEQUENCE [LARGE SCALE GENOMIC DNA]</scope>
    <source>
        <strain evidence="2 3">DSM 13484</strain>
    </source>
</reference>
<evidence type="ECO:0000313" key="2">
    <source>
        <dbReference type="EMBL" id="TWI82633.1"/>
    </source>
</evidence>
<comment type="caution">
    <text evidence="2">The sequence shown here is derived from an EMBL/GenBank/DDBJ whole genome shotgun (WGS) entry which is preliminary data.</text>
</comment>
<accession>A0A562SND4</accession>
<keyword evidence="1" id="KW-0732">Signal</keyword>
<evidence type="ECO:0008006" key="4">
    <source>
        <dbReference type="Google" id="ProtNLM"/>
    </source>
</evidence>